<evidence type="ECO:0000256" key="8">
    <source>
        <dbReference type="ARBA" id="ARBA00023136"/>
    </source>
</evidence>
<feature type="non-terminal residue" evidence="13">
    <location>
        <position position="1"/>
    </location>
</feature>
<feature type="domain" description="Vta1/callose synthase N-terminal" evidence="11">
    <location>
        <begin position="5"/>
        <end position="145"/>
    </location>
</feature>
<dbReference type="InterPro" id="IPR044538">
    <property type="entry name" value="Vta1-like"/>
</dbReference>
<proteinExistence type="inferred from homology"/>
<sequence>QTRAIAPILKRSDEIAVARPKIAYYCRLYAVMSGMKIEKRSPELSETLDKALAELEQAKKTLGKELDETRDEMECETFALQIFDKADRADRAGSREMNTAKMYYAASIFFNVLRQFDADGELEGDIAQKQRYAEWRAAEITKAARSGSTAPPPPEDEGEASGAAAMAPPAPQEMPPSHFPSPPVPGGAPPGVRPPPVDIGSVADAQRYAKDAVSALGFEDVHTAVDALTRALEILKPIAK</sequence>
<keyword evidence="5" id="KW-0963">Cytoplasm</keyword>
<feature type="region of interest" description="Disordered" evidence="10">
    <location>
        <begin position="142"/>
        <end position="203"/>
    </location>
</feature>
<comment type="subcellular location">
    <subcellularLocation>
        <location evidence="2">Cytoplasm</location>
    </subcellularLocation>
    <subcellularLocation>
        <location evidence="1">Endosome membrane</location>
        <topology evidence="1">Peripheral membrane protein</topology>
    </subcellularLocation>
</comment>
<comment type="similarity">
    <text evidence="3">Belongs to the VTA1 family.</text>
</comment>
<reference evidence="13" key="1">
    <citation type="submission" date="2017-04" db="EMBL/GenBank/DDBJ databases">
        <title>Population genomics of picophytoplankton unveils novel chromosome hypervariability.</title>
        <authorList>
            <consortium name="DOE Joint Genome Institute"/>
            <person name="Blanc-Mathieu R."/>
            <person name="Krasovec M."/>
            <person name="Hebrard M."/>
            <person name="Yau S."/>
            <person name="Desgranges E."/>
            <person name="Martin J."/>
            <person name="Schackwitz W."/>
            <person name="Kuo A."/>
            <person name="Salin G."/>
            <person name="Donnadieu C."/>
            <person name="Desdevises Y."/>
            <person name="Sanchez-Ferandin S."/>
            <person name="Moreau H."/>
            <person name="Rivals E."/>
            <person name="Grigoriev I.V."/>
            <person name="Grimsley N."/>
            <person name="Eyre-Walker A."/>
            <person name="Piganeau G."/>
        </authorList>
    </citation>
    <scope>NUCLEOTIDE SEQUENCE [LARGE SCALE GENOMIC DNA]</scope>
    <source>
        <strain evidence="13">RCC 1115</strain>
    </source>
</reference>
<dbReference type="GO" id="GO:0010008">
    <property type="term" value="C:endosome membrane"/>
    <property type="evidence" value="ECO:0007669"/>
    <property type="project" value="UniProtKB-SubCell"/>
</dbReference>
<protein>
    <submittedName>
        <fullName evidence="13">Vta1 like-domain-containing protein</fullName>
    </submittedName>
</protein>
<dbReference type="AlphaFoldDB" id="A0A1Y5I7M1"/>
<feature type="compositionally biased region" description="Pro residues" evidence="10">
    <location>
        <begin position="168"/>
        <end position="197"/>
    </location>
</feature>
<evidence type="ECO:0000256" key="9">
    <source>
        <dbReference type="SAM" id="Coils"/>
    </source>
</evidence>
<dbReference type="Gene3D" id="1.25.40.270">
    <property type="entry name" value="Vacuolar protein sorting-associated protein vta1"/>
    <property type="match status" value="1"/>
</dbReference>
<evidence type="ECO:0000256" key="10">
    <source>
        <dbReference type="SAM" id="MobiDB-lite"/>
    </source>
</evidence>
<dbReference type="Gene3D" id="1.20.5.420">
    <property type="entry name" value="Immunoglobulin FC, subunit C"/>
    <property type="match status" value="1"/>
</dbReference>
<feature type="domain" description="Vta1 C-terminal" evidence="12">
    <location>
        <begin position="202"/>
        <end position="235"/>
    </location>
</feature>
<evidence type="ECO:0000313" key="13">
    <source>
        <dbReference type="EMBL" id="OUS45560.1"/>
    </source>
</evidence>
<dbReference type="GO" id="GO:0032511">
    <property type="term" value="P:late endosome to vacuole transport via multivesicular body sorting pathway"/>
    <property type="evidence" value="ECO:0007669"/>
    <property type="project" value="InterPro"/>
</dbReference>
<dbReference type="EMBL" id="KZ155789">
    <property type="protein sequence ID" value="OUS45560.1"/>
    <property type="molecule type" value="Genomic_DNA"/>
</dbReference>
<evidence type="ECO:0000256" key="2">
    <source>
        <dbReference type="ARBA" id="ARBA00004496"/>
    </source>
</evidence>
<evidence type="ECO:0000256" key="5">
    <source>
        <dbReference type="ARBA" id="ARBA00022490"/>
    </source>
</evidence>
<keyword evidence="9" id="KW-0175">Coiled coil</keyword>
<dbReference type="PANTHER" id="PTHR46009:SF1">
    <property type="entry name" value="VACUOLAR PROTEIN SORTING-ASSOCIATED PROTEIN VTA1 HOMOLOG"/>
    <property type="match status" value="1"/>
</dbReference>
<dbReference type="InterPro" id="IPR041212">
    <property type="entry name" value="Vta1_C"/>
</dbReference>
<dbReference type="GO" id="GO:0015031">
    <property type="term" value="P:protein transport"/>
    <property type="evidence" value="ECO:0007669"/>
    <property type="project" value="UniProtKB-KW"/>
</dbReference>
<evidence type="ECO:0000256" key="3">
    <source>
        <dbReference type="ARBA" id="ARBA00007895"/>
    </source>
</evidence>
<dbReference type="Pfam" id="PF04652">
    <property type="entry name" value="Vta1"/>
    <property type="match status" value="1"/>
</dbReference>
<gene>
    <name evidence="13" type="ORF">BE221DRAFT_83780</name>
</gene>
<evidence type="ECO:0000256" key="7">
    <source>
        <dbReference type="ARBA" id="ARBA00022927"/>
    </source>
</evidence>
<feature type="coiled-coil region" evidence="9">
    <location>
        <begin position="41"/>
        <end position="72"/>
    </location>
</feature>
<dbReference type="eggNOG" id="KOG0917">
    <property type="taxonomic scope" value="Eukaryota"/>
</dbReference>
<keyword evidence="6" id="KW-0967">Endosome</keyword>
<evidence type="ECO:0000256" key="1">
    <source>
        <dbReference type="ARBA" id="ARBA00004481"/>
    </source>
</evidence>
<evidence type="ECO:0000256" key="4">
    <source>
        <dbReference type="ARBA" id="ARBA00022448"/>
    </source>
</evidence>
<dbReference type="InterPro" id="IPR023175">
    <property type="entry name" value="Vta1/CALS_N_sf"/>
</dbReference>
<keyword evidence="7" id="KW-0653">Protein transport</keyword>
<dbReference type="GO" id="GO:0005771">
    <property type="term" value="C:multivesicular body"/>
    <property type="evidence" value="ECO:0007669"/>
    <property type="project" value="TreeGrafter"/>
</dbReference>
<organism evidence="13">
    <name type="scientific">Ostreococcus tauri</name>
    <name type="common">Marine green alga</name>
    <dbReference type="NCBI Taxonomy" id="70448"/>
    <lineage>
        <taxon>Eukaryota</taxon>
        <taxon>Viridiplantae</taxon>
        <taxon>Chlorophyta</taxon>
        <taxon>Mamiellophyceae</taxon>
        <taxon>Mamiellales</taxon>
        <taxon>Bathycoccaceae</taxon>
        <taxon>Ostreococcus</taxon>
    </lineage>
</organism>
<keyword evidence="4" id="KW-0813">Transport</keyword>
<dbReference type="Proteomes" id="UP000195557">
    <property type="component" value="Unassembled WGS sequence"/>
</dbReference>
<dbReference type="InterPro" id="IPR039431">
    <property type="entry name" value="Vta1/CALS_N"/>
</dbReference>
<evidence type="ECO:0000259" key="11">
    <source>
        <dbReference type="Pfam" id="PF04652"/>
    </source>
</evidence>
<accession>A0A1Y5I7M1</accession>
<keyword evidence="8" id="KW-0472">Membrane</keyword>
<dbReference type="PANTHER" id="PTHR46009">
    <property type="entry name" value="VACUOLAR PROTEIN SORTING-ASSOCIATED PROTEIN VTA1 HOMOLOG"/>
    <property type="match status" value="1"/>
</dbReference>
<evidence type="ECO:0000259" key="12">
    <source>
        <dbReference type="Pfam" id="PF18097"/>
    </source>
</evidence>
<name>A0A1Y5I7M1_OSTTA</name>
<dbReference type="Pfam" id="PF18097">
    <property type="entry name" value="Vta1_C"/>
    <property type="match status" value="1"/>
</dbReference>
<evidence type="ECO:0000256" key="6">
    <source>
        <dbReference type="ARBA" id="ARBA00022753"/>
    </source>
</evidence>